<evidence type="ECO:0000256" key="8">
    <source>
        <dbReference type="ARBA" id="ARBA00022723"/>
    </source>
</evidence>
<dbReference type="PANTHER" id="PTHR11236:SF48">
    <property type="entry name" value="ISOCHORISMATE SYNTHASE MENF"/>
    <property type="match status" value="1"/>
</dbReference>
<comment type="similarity">
    <text evidence="3 15">Belongs to the anthranilate synthase component I family.</text>
</comment>
<keyword evidence="10 15" id="KW-0460">Magnesium</keyword>
<evidence type="ECO:0000256" key="6">
    <source>
        <dbReference type="ARBA" id="ARBA00020653"/>
    </source>
</evidence>
<keyword evidence="11 15" id="KW-0057">Aromatic amino acid biosynthesis</keyword>
<keyword evidence="7 15" id="KW-0028">Amino-acid biosynthesis</keyword>
<comment type="subunit">
    <text evidence="4 15">Heterotetramer consisting of two non-identical subunits: a beta subunit (TrpG) and a large alpha subunit (TrpE).</text>
</comment>
<dbReference type="SUPFAM" id="SSF56322">
    <property type="entry name" value="ADC synthase"/>
    <property type="match status" value="1"/>
</dbReference>
<dbReference type="GO" id="GO:0004049">
    <property type="term" value="F:anthranilate synthase activity"/>
    <property type="evidence" value="ECO:0007669"/>
    <property type="project" value="UniProtKB-EC"/>
</dbReference>
<accession>A0A0U2IMG9</accession>
<gene>
    <name evidence="15" type="primary">trpE</name>
    <name evidence="16" type="ORF">IJ22_22930</name>
</gene>
<dbReference type="KEGG" id="pnp:IJ22_22930"/>
<organism evidence="16 17">
    <name type="scientific">Paenibacillus naphthalenovorans</name>
    <dbReference type="NCBI Taxonomy" id="162209"/>
    <lineage>
        <taxon>Bacteria</taxon>
        <taxon>Bacillati</taxon>
        <taxon>Bacillota</taxon>
        <taxon>Bacilli</taxon>
        <taxon>Bacillales</taxon>
        <taxon>Paenibacillaceae</taxon>
        <taxon>Paenibacillus</taxon>
    </lineage>
</organism>
<evidence type="ECO:0000256" key="12">
    <source>
        <dbReference type="ARBA" id="ARBA00023239"/>
    </source>
</evidence>
<dbReference type="Pfam" id="PF00425">
    <property type="entry name" value="Chorismate_bind"/>
    <property type="match status" value="1"/>
</dbReference>
<comment type="function">
    <text evidence="13 15">Part of a heterotetrameric complex that catalyzes the two-step biosynthesis of anthranilate, an intermediate in the biosynthesis of L-tryptophan. In the first step, the glutamine-binding beta subunit (TrpG) of anthranilate synthase (AS) provides the glutamine amidotransferase activity which generates ammonia as a substrate that, along with chorismate, is used in the second step, catalyzed by the large alpha subunit of AS (TrpE) to produce anthranilate. In the absence of TrpG, TrpE can synthesize anthranilate directly from chorismate and high concentrations of ammonia.</text>
</comment>
<comment type="pathway">
    <text evidence="2 15">Amino-acid biosynthesis; L-tryptophan biosynthesis; L-tryptophan from chorismate: step 1/5.</text>
</comment>
<dbReference type="EC" id="4.1.3.27" evidence="5 15"/>
<evidence type="ECO:0000256" key="5">
    <source>
        <dbReference type="ARBA" id="ARBA00012266"/>
    </source>
</evidence>
<evidence type="ECO:0000256" key="9">
    <source>
        <dbReference type="ARBA" id="ARBA00022822"/>
    </source>
</evidence>
<evidence type="ECO:0000256" key="14">
    <source>
        <dbReference type="ARBA" id="ARBA00047683"/>
    </source>
</evidence>
<dbReference type="PANTHER" id="PTHR11236">
    <property type="entry name" value="AMINOBENZOATE/ANTHRANILATE SYNTHASE"/>
    <property type="match status" value="1"/>
</dbReference>
<dbReference type="InterPro" id="IPR005256">
    <property type="entry name" value="Anth_synth_I_PabB"/>
</dbReference>
<dbReference type="UniPathway" id="UPA00035">
    <property type="reaction ID" value="UER00040"/>
</dbReference>
<dbReference type="PRINTS" id="PR00095">
    <property type="entry name" value="ANTSNTHASEI"/>
</dbReference>
<dbReference type="Gene3D" id="3.60.120.10">
    <property type="entry name" value="Anthranilate synthase"/>
    <property type="match status" value="1"/>
</dbReference>
<dbReference type="Proteomes" id="UP000061660">
    <property type="component" value="Chromosome"/>
</dbReference>
<dbReference type="GO" id="GO:0046872">
    <property type="term" value="F:metal ion binding"/>
    <property type="evidence" value="ECO:0007669"/>
    <property type="project" value="UniProtKB-KW"/>
</dbReference>
<dbReference type="Pfam" id="PF04715">
    <property type="entry name" value="Anth_synt_I_N"/>
    <property type="match status" value="1"/>
</dbReference>
<evidence type="ECO:0000256" key="13">
    <source>
        <dbReference type="ARBA" id="ARBA00025634"/>
    </source>
</evidence>
<sequence length="513" mass="58065">MYTPEVKEVIRLAKDYNLIPVVRHLIADTDTPIRVFQHFYEENRAFLLESVEGGVKWARYSFIGTDPFMMIRAKNGVTQIEGPEGLSTSMEKPVDVLKAYLRDYKSPSLPDLPRFTGGAVGFFGYDLLQYYEKLPKHREDDLQMNDIQFMFCDQVIVFDHFKQQLKIIANVHVPPHGTDSEIIQAYEAACAKIDATIERLKRPLPAMSMTNRAIPDEVDLGEVKSNLTKEQFISNVNRAKEYIRAGDIFQVVLSQRFEIETDVSPLHVYRILRTMNPSPYMYCLKMDDEVIVGTSPELLVRVEDERVETRPIAGTRPRGRTPEEDLLLEKELLADEKERAEHLMLVDLGRNDIGRVAEFGTVKCDTFMEIERYSHVMHIVSNVSGQLAADKDFYDAFISCLPAGTVSGAPKLRAMEIIAELENEARGAYAGAIGYLGFSGNLDTCITIRTIIFKNGKAYAQAGAGIVWDSIPENEYEETVNKAKPLLKSIRTAEAAFATKSSEYVPINHDYYQ</sequence>
<evidence type="ECO:0000256" key="10">
    <source>
        <dbReference type="ARBA" id="ARBA00022842"/>
    </source>
</evidence>
<evidence type="ECO:0000256" key="3">
    <source>
        <dbReference type="ARBA" id="ARBA00009562"/>
    </source>
</evidence>
<dbReference type="STRING" id="162209.IJ22_22930"/>
<comment type="cofactor">
    <cofactor evidence="1 15">
        <name>Mg(2+)</name>
        <dbReference type="ChEBI" id="CHEBI:18420"/>
    </cofactor>
</comment>
<dbReference type="InterPro" id="IPR005801">
    <property type="entry name" value="ADC_synthase"/>
</dbReference>
<comment type="catalytic activity">
    <reaction evidence="14 15">
        <text>chorismate + L-glutamine = anthranilate + pyruvate + L-glutamate + H(+)</text>
        <dbReference type="Rhea" id="RHEA:21732"/>
        <dbReference type="ChEBI" id="CHEBI:15361"/>
        <dbReference type="ChEBI" id="CHEBI:15378"/>
        <dbReference type="ChEBI" id="CHEBI:16567"/>
        <dbReference type="ChEBI" id="CHEBI:29748"/>
        <dbReference type="ChEBI" id="CHEBI:29985"/>
        <dbReference type="ChEBI" id="CHEBI:58359"/>
        <dbReference type="EC" id="4.1.3.27"/>
    </reaction>
</comment>
<dbReference type="InterPro" id="IPR006805">
    <property type="entry name" value="Anth_synth_I_N"/>
</dbReference>
<keyword evidence="12 15" id="KW-0456">Lyase</keyword>
<reference evidence="17" key="1">
    <citation type="submission" date="2015-12" db="EMBL/GenBank/DDBJ databases">
        <title>Complete genome sequences of two moderately thermophilic Paenibacillus species.</title>
        <authorList>
            <person name="Butler R.III."/>
            <person name="Wang J."/>
            <person name="Stark B.C."/>
            <person name="Pombert J.-F."/>
        </authorList>
    </citation>
    <scope>NUCLEOTIDE SEQUENCE [LARGE SCALE GENOMIC DNA]</scope>
    <source>
        <strain evidence="17">32O-Y</strain>
    </source>
</reference>
<keyword evidence="9 15" id="KW-0822">Tryptophan biosynthesis</keyword>
<evidence type="ECO:0000256" key="1">
    <source>
        <dbReference type="ARBA" id="ARBA00001946"/>
    </source>
</evidence>
<keyword evidence="17" id="KW-1185">Reference proteome</keyword>
<dbReference type="NCBIfam" id="TIGR00564">
    <property type="entry name" value="trpE_most"/>
    <property type="match status" value="1"/>
</dbReference>
<evidence type="ECO:0000313" key="17">
    <source>
        <dbReference type="Proteomes" id="UP000061660"/>
    </source>
</evidence>
<evidence type="ECO:0000256" key="15">
    <source>
        <dbReference type="RuleBase" id="RU364045"/>
    </source>
</evidence>
<reference evidence="16 17" key="2">
    <citation type="journal article" date="2016" name="Genome Announc.">
        <title>Complete Genome Sequences of Two Interactive Moderate Thermophiles, Paenibacillus napthalenovorans 32O-Y and Paenibacillus sp. 32O-W.</title>
        <authorList>
            <person name="Butler R.R.III."/>
            <person name="Wang J."/>
            <person name="Stark B.C."/>
            <person name="Pombert J.F."/>
        </authorList>
    </citation>
    <scope>NUCLEOTIDE SEQUENCE [LARGE SCALE GENOMIC DNA]</scope>
    <source>
        <strain evidence="16 17">32O-Y</strain>
    </source>
</reference>
<dbReference type="AlphaFoldDB" id="A0A0U2IMG9"/>
<dbReference type="InterPro" id="IPR015890">
    <property type="entry name" value="Chorismate_C"/>
</dbReference>
<proteinExistence type="inferred from homology"/>
<dbReference type="InterPro" id="IPR019999">
    <property type="entry name" value="Anth_synth_I-like"/>
</dbReference>
<keyword evidence="8 15" id="KW-0479">Metal-binding</keyword>
<dbReference type="RefSeq" id="WP_054818288.1">
    <property type="nucleotide sequence ID" value="NZ_BJCS01000001.1"/>
</dbReference>
<dbReference type="PATRIC" id="fig|162209.4.peg.2438"/>
<evidence type="ECO:0000256" key="4">
    <source>
        <dbReference type="ARBA" id="ARBA00011575"/>
    </source>
</evidence>
<dbReference type="EMBL" id="CP013652">
    <property type="protein sequence ID" value="ALS22667.1"/>
    <property type="molecule type" value="Genomic_DNA"/>
</dbReference>
<dbReference type="OrthoDB" id="9803598at2"/>
<evidence type="ECO:0000256" key="2">
    <source>
        <dbReference type="ARBA" id="ARBA00004873"/>
    </source>
</evidence>
<name>A0A0U2IMG9_9BACL</name>
<evidence type="ECO:0000256" key="7">
    <source>
        <dbReference type="ARBA" id="ARBA00022605"/>
    </source>
</evidence>
<protein>
    <recommendedName>
        <fullName evidence="6 15">Anthranilate synthase component 1</fullName>
        <ecNumber evidence="5 15">4.1.3.27</ecNumber>
    </recommendedName>
</protein>
<dbReference type="GO" id="GO:0000162">
    <property type="term" value="P:L-tryptophan biosynthetic process"/>
    <property type="evidence" value="ECO:0007669"/>
    <property type="project" value="UniProtKB-UniPathway"/>
</dbReference>
<evidence type="ECO:0000256" key="11">
    <source>
        <dbReference type="ARBA" id="ARBA00023141"/>
    </source>
</evidence>
<evidence type="ECO:0000313" key="16">
    <source>
        <dbReference type="EMBL" id="ALS22667.1"/>
    </source>
</evidence>